<comment type="caution">
    <text evidence="10">The sequence shown here is derived from an EMBL/GenBank/DDBJ whole genome shotgun (WGS) entry which is preliminary data.</text>
</comment>
<keyword evidence="2" id="KW-1003">Cell membrane</keyword>
<dbReference type="EMBL" id="AATS01000002">
    <property type="protein sequence ID" value="EAU55489.1"/>
    <property type="molecule type" value="Genomic_DNA"/>
</dbReference>
<dbReference type="HOGENOM" id="CLU_578507_0_0_0"/>
<feature type="domain" description="Glycosyltransferase RgtA/B/C/D-like" evidence="9">
    <location>
        <begin position="64"/>
        <end position="223"/>
    </location>
</feature>
<proteinExistence type="predicted"/>
<feature type="transmembrane region" description="Helical" evidence="8">
    <location>
        <begin position="144"/>
        <end position="161"/>
    </location>
</feature>
<evidence type="ECO:0000256" key="8">
    <source>
        <dbReference type="SAM" id="Phobius"/>
    </source>
</evidence>
<evidence type="ECO:0000313" key="10">
    <source>
        <dbReference type="EMBL" id="EAU55489.1"/>
    </source>
</evidence>
<evidence type="ECO:0000256" key="4">
    <source>
        <dbReference type="ARBA" id="ARBA00022679"/>
    </source>
</evidence>
<dbReference type="InParanoid" id="Q0F2R1"/>
<comment type="subcellular location">
    <subcellularLocation>
        <location evidence="1">Cell membrane</location>
        <topology evidence="1">Multi-pass membrane protein</topology>
    </subcellularLocation>
</comment>
<dbReference type="eggNOG" id="COG1807">
    <property type="taxonomic scope" value="Bacteria"/>
</dbReference>
<protein>
    <recommendedName>
        <fullName evidence="9">Glycosyltransferase RgtA/B/C/D-like domain-containing protein</fullName>
    </recommendedName>
</protein>
<feature type="transmembrane region" description="Helical" evidence="8">
    <location>
        <begin position="252"/>
        <end position="285"/>
    </location>
</feature>
<gene>
    <name evidence="10" type="ORF">SPV1_01037</name>
</gene>
<feature type="transmembrane region" description="Helical" evidence="8">
    <location>
        <begin position="297"/>
        <end position="315"/>
    </location>
</feature>
<keyword evidence="5 8" id="KW-0812">Transmembrane</keyword>
<accession>Q0F2R1</accession>
<evidence type="ECO:0000259" key="9">
    <source>
        <dbReference type="Pfam" id="PF13231"/>
    </source>
</evidence>
<name>Q0F2R1_9PROT</name>
<keyword evidence="4" id="KW-0808">Transferase</keyword>
<keyword evidence="3" id="KW-0328">Glycosyltransferase</keyword>
<dbReference type="STRING" id="314344.AL013_13665"/>
<dbReference type="GO" id="GO:0010041">
    <property type="term" value="P:response to iron(III) ion"/>
    <property type="evidence" value="ECO:0007669"/>
    <property type="project" value="TreeGrafter"/>
</dbReference>
<dbReference type="GO" id="GO:0016763">
    <property type="term" value="F:pentosyltransferase activity"/>
    <property type="evidence" value="ECO:0007669"/>
    <property type="project" value="TreeGrafter"/>
</dbReference>
<feature type="transmembrane region" description="Helical" evidence="8">
    <location>
        <begin position="86"/>
        <end position="111"/>
    </location>
</feature>
<dbReference type="InterPro" id="IPR038731">
    <property type="entry name" value="RgtA/B/C-like"/>
</dbReference>
<evidence type="ECO:0000256" key="7">
    <source>
        <dbReference type="ARBA" id="ARBA00023136"/>
    </source>
</evidence>
<feature type="transmembrane region" description="Helical" evidence="8">
    <location>
        <begin position="167"/>
        <end position="200"/>
    </location>
</feature>
<dbReference type="OrthoDB" id="9124490at2"/>
<evidence type="ECO:0000256" key="5">
    <source>
        <dbReference type="ARBA" id="ARBA00022692"/>
    </source>
</evidence>
<dbReference type="Proteomes" id="UP000005297">
    <property type="component" value="Unassembled WGS sequence"/>
</dbReference>
<dbReference type="GO" id="GO:0005886">
    <property type="term" value="C:plasma membrane"/>
    <property type="evidence" value="ECO:0007669"/>
    <property type="project" value="UniProtKB-SubCell"/>
</dbReference>
<dbReference type="AlphaFoldDB" id="Q0F2R1"/>
<evidence type="ECO:0000256" key="3">
    <source>
        <dbReference type="ARBA" id="ARBA00022676"/>
    </source>
</evidence>
<evidence type="ECO:0000256" key="6">
    <source>
        <dbReference type="ARBA" id="ARBA00022989"/>
    </source>
</evidence>
<dbReference type="Pfam" id="PF13231">
    <property type="entry name" value="PMT_2"/>
    <property type="match status" value="1"/>
</dbReference>
<dbReference type="InterPro" id="IPR050297">
    <property type="entry name" value="LipidA_mod_glycosyltrf_83"/>
</dbReference>
<dbReference type="RefSeq" id="WP_009850508.1">
    <property type="nucleotide sequence ID" value="NZ_DS022295.1"/>
</dbReference>
<feature type="transmembrane region" description="Helical" evidence="8">
    <location>
        <begin position="321"/>
        <end position="338"/>
    </location>
</feature>
<sequence length="472" mass="53505">MPVNFSPSLRLYQTLTLLAAAFMLLPLPVMQYVGEEGLMAMKSYEMFVRHDWLHPSILGMVWPHSPLWHWPVITISKIIGWEHVDIAVRLVSVMATWLSALCAGLMGRWLFSRSHAYAGWLSALVYLTLGEVAFWYGWLGYIDATFGMFIFTAIATLWRAFADEHAGWFIASLLLISLAFMAKNITAYALFGAAGLVLIWRLQRWHLLKKPVFLITGLLALSVPVLWQHFIVPAGESTATTTINDVLRNYAGYGVMAFIGHWLSFPLVFLFRALPVSLFLAWLWLRRKQQFLANDTITTLSLLLLICFLPFWISAGATPRYLVPLYGLVALLLTGLLLQLNRQHLRQAVMLMALIVVIKVPYSLGILPYIKDWMPERDVKVVAEEIMHLTDDAPLYSQNDVATGLAIAAYIDVWRQDRPPITWYTGNNPNAYIIAEVETPSLGRLVKMWPLRGDHVYLYRHTGKQSVTGAAQ</sequence>
<keyword evidence="7 8" id="KW-0472">Membrane</keyword>
<evidence type="ECO:0000313" key="11">
    <source>
        <dbReference type="Proteomes" id="UP000005297"/>
    </source>
</evidence>
<keyword evidence="6 8" id="KW-1133">Transmembrane helix</keyword>
<feature type="transmembrane region" description="Helical" evidence="8">
    <location>
        <begin position="117"/>
        <end position="137"/>
    </location>
</feature>
<dbReference type="PANTHER" id="PTHR33908">
    <property type="entry name" value="MANNOSYLTRANSFERASE YKCB-RELATED"/>
    <property type="match status" value="1"/>
</dbReference>
<feature type="transmembrane region" description="Helical" evidence="8">
    <location>
        <begin position="12"/>
        <end position="33"/>
    </location>
</feature>
<evidence type="ECO:0000256" key="1">
    <source>
        <dbReference type="ARBA" id="ARBA00004651"/>
    </source>
</evidence>
<reference evidence="10 11" key="1">
    <citation type="submission" date="2006-09" db="EMBL/GenBank/DDBJ databases">
        <authorList>
            <person name="Emerson D."/>
            <person name="Ferriera S."/>
            <person name="Johnson J."/>
            <person name="Kravitz S."/>
            <person name="Halpern A."/>
            <person name="Remington K."/>
            <person name="Beeson K."/>
            <person name="Tran B."/>
            <person name="Rogers Y.-H."/>
            <person name="Friedman R."/>
            <person name="Venter J.C."/>
        </authorList>
    </citation>
    <scope>NUCLEOTIDE SEQUENCE [LARGE SCALE GENOMIC DNA]</scope>
    <source>
        <strain evidence="10 11">PV-1</strain>
    </source>
</reference>
<feature type="transmembrane region" description="Helical" evidence="8">
    <location>
        <begin position="350"/>
        <end position="370"/>
    </location>
</feature>
<evidence type="ECO:0000256" key="2">
    <source>
        <dbReference type="ARBA" id="ARBA00022475"/>
    </source>
</evidence>
<keyword evidence="11" id="KW-1185">Reference proteome</keyword>
<dbReference type="GO" id="GO:0009103">
    <property type="term" value="P:lipopolysaccharide biosynthetic process"/>
    <property type="evidence" value="ECO:0007669"/>
    <property type="project" value="UniProtKB-ARBA"/>
</dbReference>
<dbReference type="PANTHER" id="PTHR33908:SF3">
    <property type="entry name" value="UNDECAPRENYL PHOSPHATE-ALPHA-4-AMINO-4-DEOXY-L-ARABINOSE ARABINOSYL TRANSFERASE"/>
    <property type="match status" value="1"/>
</dbReference>
<feature type="transmembrane region" description="Helical" evidence="8">
    <location>
        <begin position="212"/>
        <end position="232"/>
    </location>
</feature>
<organism evidence="10 11">
    <name type="scientific">Mariprofundus ferrooxydans PV-1</name>
    <dbReference type="NCBI Taxonomy" id="314345"/>
    <lineage>
        <taxon>Bacteria</taxon>
        <taxon>Pseudomonadati</taxon>
        <taxon>Pseudomonadota</taxon>
        <taxon>Candidatius Mariprofundia</taxon>
        <taxon>Mariprofundales</taxon>
        <taxon>Mariprofundaceae</taxon>
        <taxon>Mariprofundus</taxon>
    </lineage>
</organism>